<evidence type="ECO:0000256" key="2">
    <source>
        <dbReference type="SAM" id="SignalP"/>
    </source>
</evidence>
<feature type="signal peptide" evidence="2">
    <location>
        <begin position="1"/>
        <end position="23"/>
    </location>
</feature>
<keyword evidence="2" id="KW-0732">Signal</keyword>
<proteinExistence type="predicted"/>
<evidence type="ECO:0000313" key="4">
    <source>
        <dbReference type="Proteomes" id="UP000054858"/>
    </source>
</evidence>
<evidence type="ECO:0000313" key="3">
    <source>
        <dbReference type="EMBL" id="KTD43456.1"/>
    </source>
</evidence>
<dbReference type="AlphaFoldDB" id="A0A0W0XG05"/>
<protein>
    <recommendedName>
        <fullName evidence="5">Apolipoprotein A1/A4/E domain protein</fullName>
    </recommendedName>
</protein>
<organism evidence="3 4">
    <name type="scientific">Legionella oakridgensis</name>
    <dbReference type="NCBI Taxonomy" id="29423"/>
    <lineage>
        <taxon>Bacteria</taxon>
        <taxon>Pseudomonadati</taxon>
        <taxon>Pseudomonadota</taxon>
        <taxon>Gammaproteobacteria</taxon>
        <taxon>Legionellales</taxon>
        <taxon>Legionellaceae</taxon>
        <taxon>Legionella</taxon>
    </lineage>
</organism>
<dbReference type="Gene3D" id="1.20.120.20">
    <property type="entry name" value="Apolipoprotein"/>
    <property type="match status" value="1"/>
</dbReference>
<name>A0A0W0XG05_9GAMM</name>
<dbReference type="RefSeq" id="WP_035894652.1">
    <property type="nucleotide sequence ID" value="NZ_LCUA01000005.1"/>
</dbReference>
<reference evidence="3 4" key="1">
    <citation type="submission" date="2015-11" db="EMBL/GenBank/DDBJ databases">
        <title>Genomic analysis of 38 Legionella species identifies large and diverse effector repertoires.</title>
        <authorList>
            <person name="Burstein D."/>
            <person name="Amaro F."/>
            <person name="Zusman T."/>
            <person name="Lifshitz Z."/>
            <person name="Cohen O."/>
            <person name="Gilbert J.A."/>
            <person name="Pupko T."/>
            <person name="Shuman H.A."/>
            <person name="Segal G."/>
        </authorList>
    </citation>
    <scope>NUCLEOTIDE SEQUENCE [LARGE SCALE GENOMIC DNA]</scope>
    <source>
        <strain evidence="3 4">Oak Ridge-10</strain>
    </source>
</reference>
<comment type="caution">
    <text evidence="3">The sequence shown here is derived from an EMBL/GenBank/DDBJ whole genome shotgun (WGS) entry which is preliminary data.</text>
</comment>
<gene>
    <name evidence="3" type="ORF">Loak_0631</name>
</gene>
<feature type="chain" id="PRO_5006916466" description="Apolipoprotein A1/A4/E domain protein" evidence="2">
    <location>
        <begin position="24"/>
        <end position="110"/>
    </location>
</feature>
<dbReference type="SUPFAM" id="SSF58113">
    <property type="entry name" value="Apolipoprotein A-I"/>
    <property type="match status" value="1"/>
</dbReference>
<keyword evidence="1" id="KW-0175">Coiled coil</keyword>
<dbReference type="EMBL" id="LNYP01000008">
    <property type="protein sequence ID" value="KTD43456.1"/>
    <property type="molecule type" value="Genomic_DNA"/>
</dbReference>
<evidence type="ECO:0000256" key="1">
    <source>
        <dbReference type="SAM" id="Coils"/>
    </source>
</evidence>
<feature type="coiled-coil region" evidence="1">
    <location>
        <begin position="31"/>
        <end position="110"/>
    </location>
</feature>
<sequence>MNRRIIMGGACLLMLSSLSNAYADDNTTKQIQLLNSQIQAQLQKIQADQQNQIKQLNTQIQTQLKQLQQQLQDQIQQVNTDTQKQIQTLQTTLQNQIKQVQQQATQAAKQ</sequence>
<accession>A0A0W0XG05</accession>
<evidence type="ECO:0008006" key="5">
    <source>
        <dbReference type="Google" id="ProtNLM"/>
    </source>
</evidence>
<dbReference type="PATRIC" id="fig|29423.5.peg.657"/>
<dbReference type="Proteomes" id="UP000054858">
    <property type="component" value="Unassembled WGS sequence"/>
</dbReference>